<evidence type="ECO:0000313" key="3">
    <source>
        <dbReference type="Proteomes" id="UP000334990"/>
    </source>
</evidence>
<dbReference type="RefSeq" id="WP_155336487.1">
    <property type="nucleotide sequence ID" value="NZ_BAAABN010000030.1"/>
</dbReference>
<keyword evidence="1" id="KW-1133">Transmembrane helix</keyword>
<reference evidence="2 3" key="1">
    <citation type="submission" date="2019-10" db="EMBL/GenBank/DDBJ databases">
        <title>Whole genome shotgun sequence of Acrocarpospora corrugata NBRC 13972.</title>
        <authorList>
            <person name="Ichikawa N."/>
            <person name="Kimura A."/>
            <person name="Kitahashi Y."/>
            <person name="Komaki H."/>
            <person name="Oguchi A."/>
        </authorList>
    </citation>
    <scope>NUCLEOTIDE SEQUENCE [LARGE SCALE GENOMIC DNA]</scope>
    <source>
        <strain evidence="2 3">NBRC 13972</strain>
    </source>
</reference>
<keyword evidence="3" id="KW-1185">Reference proteome</keyword>
<feature type="transmembrane region" description="Helical" evidence="1">
    <location>
        <begin position="207"/>
        <end position="226"/>
    </location>
</feature>
<dbReference type="AlphaFoldDB" id="A0A5M3W0L5"/>
<dbReference type="OrthoDB" id="3544112at2"/>
<dbReference type="EMBL" id="BLAD01000043">
    <property type="protein sequence ID" value="GES00128.1"/>
    <property type="molecule type" value="Genomic_DNA"/>
</dbReference>
<keyword evidence="1" id="KW-0812">Transmembrane</keyword>
<feature type="transmembrane region" description="Helical" evidence="1">
    <location>
        <begin position="178"/>
        <end position="200"/>
    </location>
</feature>
<organism evidence="2 3">
    <name type="scientific">Acrocarpospora corrugata</name>
    <dbReference type="NCBI Taxonomy" id="35763"/>
    <lineage>
        <taxon>Bacteria</taxon>
        <taxon>Bacillati</taxon>
        <taxon>Actinomycetota</taxon>
        <taxon>Actinomycetes</taxon>
        <taxon>Streptosporangiales</taxon>
        <taxon>Streptosporangiaceae</taxon>
        <taxon>Acrocarpospora</taxon>
    </lineage>
</organism>
<name>A0A5M3W0L5_9ACTN</name>
<evidence type="ECO:0000313" key="2">
    <source>
        <dbReference type="EMBL" id="GES00128.1"/>
    </source>
</evidence>
<proteinExistence type="predicted"/>
<evidence type="ECO:0000256" key="1">
    <source>
        <dbReference type="SAM" id="Phobius"/>
    </source>
</evidence>
<feature type="transmembrane region" description="Helical" evidence="1">
    <location>
        <begin position="94"/>
        <end position="114"/>
    </location>
</feature>
<protein>
    <submittedName>
        <fullName evidence="2">Uncharacterized protein</fullName>
    </submittedName>
</protein>
<feature type="transmembrane region" description="Helical" evidence="1">
    <location>
        <begin position="149"/>
        <end position="166"/>
    </location>
</feature>
<keyword evidence="1" id="KW-0472">Membrane</keyword>
<gene>
    <name evidence="2" type="ORF">Acor_21910</name>
</gene>
<comment type="caution">
    <text evidence="2">The sequence shown here is derived from an EMBL/GenBank/DDBJ whole genome shotgun (WGS) entry which is preliminary data.</text>
</comment>
<dbReference type="Proteomes" id="UP000334990">
    <property type="component" value="Unassembled WGS sequence"/>
</dbReference>
<accession>A0A5M3W0L5</accession>
<sequence>MTWAFGKANREVGTGETGPDQEYVALDRRERRIQWYMLASLIMGAILGAAGGGFADQVPDWLLSIYDPYIFMVLATVVGWNAASFGWSLVNGALAAFGGMVGQLIVSVAVHGIAPFEGLAGGATGLNILLFALVALGPLAYLSTREDRWGILASGITAGLILGEGVEELVQFGYGQPYPGWQVAVTTSALLAAVIVLVFRRRTLHRLWALLVAVSYSGSYGALVLAL</sequence>
<feature type="transmembrane region" description="Helical" evidence="1">
    <location>
        <begin position="61"/>
        <end position="82"/>
    </location>
</feature>
<feature type="transmembrane region" description="Helical" evidence="1">
    <location>
        <begin position="35"/>
        <end position="55"/>
    </location>
</feature>
<feature type="transmembrane region" description="Helical" evidence="1">
    <location>
        <begin position="120"/>
        <end position="142"/>
    </location>
</feature>